<feature type="transmembrane region" description="Helical" evidence="2">
    <location>
        <begin position="115"/>
        <end position="134"/>
    </location>
</feature>
<dbReference type="EMBL" id="JBIUYY010000003">
    <property type="protein sequence ID" value="MFJ2821402.1"/>
    <property type="molecule type" value="Genomic_DNA"/>
</dbReference>
<accession>A0ABW8EDU8</accession>
<evidence type="ECO:0000313" key="4">
    <source>
        <dbReference type="Proteomes" id="UP001617351"/>
    </source>
</evidence>
<evidence type="ECO:0000256" key="2">
    <source>
        <dbReference type="SAM" id="Phobius"/>
    </source>
</evidence>
<feature type="compositionally biased region" description="Low complexity" evidence="1">
    <location>
        <begin position="11"/>
        <end position="31"/>
    </location>
</feature>
<keyword evidence="2" id="KW-0812">Transmembrane</keyword>
<dbReference type="RefSeq" id="WP_402379206.1">
    <property type="nucleotide sequence ID" value="NZ_JBIUYY010000003.1"/>
</dbReference>
<organism evidence="3 4">
    <name type="scientific">Streptomyces toxytricini</name>
    <name type="common">Actinomyces toxytricini</name>
    <dbReference type="NCBI Taxonomy" id="67369"/>
    <lineage>
        <taxon>Bacteria</taxon>
        <taxon>Bacillati</taxon>
        <taxon>Actinomycetota</taxon>
        <taxon>Actinomycetes</taxon>
        <taxon>Kitasatosporales</taxon>
        <taxon>Streptomycetaceae</taxon>
        <taxon>Streptomyces</taxon>
    </lineage>
</organism>
<protein>
    <submittedName>
        <fullName evidence="3">Uncharacterized protein</fullName>
    </submittedName>
</protein>
<feature type="compositionally biased region" description="Pro residues" evidence="1">
    <location>
        <begin position="32"/>
        <end position="47"/>
    </location>
</feature>
<dbReference type="Proteomes" id="UP001617351">
    <property type="component" value="Unassembled WGS sequence"/>
</dbReference>
<keyword evidence="2" id="KW-0472">Membrane</keyword>
<name>A0ABW8EDU8_STRT5</name>
<feature type="transmembrane region" description="Helical" evidence="2">
    <location>
        <begin position="165"/>
        <end position="189"/>
    </location>
</feature>
<keyword evidence="4" id="KW-1185">Reference proteome</keyword>
<gene>
    <name evidence="3" type="ORF">ACIO7M_09840</name>
</gene>
<evidence type="ECO:0000256" key="1">
    <source>
        <dbReference type="SAM" id="MobiDB-lite"/>
    </source>
</evidence>
<proteinExistence type="predicted"/>
<evidence type="ECO:0000313" key="3">
    <source>
        <dbReference type="EMBL" id="MFJ2821402.1"/>
    </source>
</evidence>
<sequence>MATPPPQHGAGPYAQHGPQYGPPYGSYVPQQGPGPYPPVPGPPPVAPQGPYGMPAGPAGVPDCRMCGSVPAAPGTVRGHQGMFVLMRFLRTEGPLCRDCGLATYRRMQSDTLWQGWWGPLSLFITPVTLLMNLGPRAAYYRLQPPANGILRPLDPGKPLWRRPPALLVLAAVVLVSFALPTLIVIGLLAGGDGKPQPLATGQCVRNVGDWKEQKLLAVDCSSPDAQYRVHAAPCAGGDYIAALKYTPENGSLRCLRPLDRPTR</sequence>
<comment type="caution">
    <text evidence="3">The sequence shown here is derived from an EMBL/GenBank/DDBJ whole genome shotgun (WGS) entry which is preliminary data.</text>
</comment>
<reference evidence="3 4" key="1">
    <citation type="submission" date="2024-10" db="EMBL/GenBank/DDBJ databases">
        <title>The Natural Products Discovery Center: Release of the First 8490 Sequenced Strains for Exploring Actinobacteria Biosynthetic Diversity.</title>
        <authorList>
            <person name="Kalkreuter E."/>
            <person name="Kautsar S.A."/>
            <person name="Yang D."/>
            <person name="Bader C.D."/>
            <person name="Teijaro C.N."/>
            <person name="Fluegel L."/>
            <person name="Davis C.M."/>
            <person name="Simpson J.R."/>
            <person name="Lauterbach L."/>
            <person name="Steele A.D."/>
            <person name="Gui C."/>
            <person name="Meng S."/>
            <person name="Li G."/>
            <person name="Viehrig K."/>
            <person name="Ye F."/>
            <person name="Su P."/>
            <person name="Kiefer A.F."/>
            <person name="Nichols A."/>
            <person name="Cepeda A.J."/>
            <person name="Yan W."/>
            <person name="Fan B."/>
            <person name="Jiang Y."/>
            <person name="Adhikari A."/>
            <person name="Zheng C.-J."/>
            <person name="Schuster L."/>
            <person name="Cowan T.M."/>
            <person name="Smanski M.J."/>
            <person name="Chevrette M.G."/>
            <person name="De Carvalho L.P.S."/>
            <person name="Shen B."/>
        </authorList>
    </citation>
    <scope>NUCLEOTIDE SEQUENCE [LARGE SCALE GENOMIC DNA]</scope>
    <source>
        <strain evidence="3 4">NPDC087220</strain>
    </source>
</reference>
<keyword evidence="2" id="KW-1133">Transmembrane helix</keyword>
<feature type="region of interest" description="Disordered" evidence="1">
    <location>
        <begin position="1"/>
        <end position="53"/>
    </location>
</feature>